<organism evidence="2 3">
    <name type="scientific">Microlunatus ginsengisoli</name>
    <dbReference type="NCBI Taxonomy" id="363863"/>
    <lineage>
        <taxon>Bacteria</taxon>
        <taxon>Bacillati</taxon>
        <taxon>Actinomycetota</taxon>
        <taxon>Actinomycetes</taxon>
        <taxon>Propionibacteriales</taxon>
        <taxon>Propionibacteriaceae</taxon>
        <taxon>Microlunatus</taxon>
    </lineage>
</organism>
<sequence length="194" mass="21629">MVQSPSPINWNAELLDQLGWHWTAQARPRLDGLVNEEYFWEPVDGAWNVRARAAAEAGPGGNDYVIDWAFPPPEPPPVTTIAWRLTHLIVGVFGDRNARYFGGPAVSYDSELPGSADEALRRLDEGYRVWTEGVRGLGEAGLAGRCREQGREQLSMAALVLHIHRECIHHLAEVALLRDLWAVIPGWAPLQRLP</sequence>
<proteinExistence type="predicted"/>
<dbReference type="RefSeq" id="WP_344803948.1">
    <property type="nucleotide sequence ID" value="NZ_BAABAB010000014.1"/>
</dbReference>
<evidence type="ECO:0000313" key="2">
    <source>
        <dbReference type="EMBL" id="GAA3617692.1"/>
    </source>
</evidence>
<dbReference type="EMBL" id="BAABAB010000014">
    <property type="protein sequence ID" value="GAA3617692.1"/>
    <property type="molecule type" value="Genomic_DNA"/>
</dbReference>
<reference evidence="3" key="1">
    <citation type="journal article" date="2019" name="Int. J. Syst. Evol. Microbiol.">
        <title>The Global Catalogue of Microorganisms (GCM) 10K type strain sequencing project: providing services to taxonomists for standard genome sequencing and annotation.</title>
        <authorList>
            <consortium name="The Broad Institute Genomics Platform"/>
            <consortium name="The Broad Institute Genome Sequencing Center for Infectious Disease"/>
            <person name="Wu L."/>
            <person name="Ma J."/>
        </authorList>
    </citation>
    <scope>NUCLEOTIDE SEQUENCE [LARGE SCALE GENOMIC DNA]</scope>
    <source>
        <strain evidence="3">JCM 16929</strain>
    </source>
</reference>
<dbReference type="Proteomes" id="UP001501490">
    <property type="component" value="Unassembled WGS sequence"/>
</dbReference>
<gene>
    <name evidence="2" type="ORF">GCM10022236_19900</name>
</gene>
<keyword evidence="3" id="KW-1185">Reference proteome</keyword>
<accession>A0ABP6ZSH1</accession>
<evidence type="ECO:0000259" key="1">
    <source>
        <dbReference type="Pfam" id="PF12867"/>
    </source>
</evidence>
<evidence type="ECO:0000313" key="3">
    <source>
        <dbReference type="Proteomes" id="UP001501490"/>
    </source>
</evidence>
<comment type="caution">
    <text evidence="2">The sequence shown here is derived from an EMBL/GenBank/DDBJ whole genome shotgun (WGS) entry which is preliminary data.</text>
</comment>
<protein>
    <submittedName>
        <fullName evidence="2">DinB family protein</fullName>
    </submittedName>
</protein>
<name>A0ABP6ZSH1_9ACTN</name>
<feature type="domain" description="DinB-like" evidence="1">
    <location>
        <begin position="72"/>
        <end position="173"/>
    </location>
</feature>
<dbReference type="Pfam" id="PF12867">
    <property type="entry name" value="DinB_2"/>
    <property type="match status" value="1"/>
</dbReference>
<dbReference type="SUPFAM" id="SSF109854">
    <property type="entry name" value="DinB/YfiT-like putative metalloenzymes"/>
    <property type="match status" value="1"/>
</dbReference>
<dbReference type="InterPro" id="IPR024775">
    <property type="entry name" value="DinB-like"/>
</dbReference>
<dbReference type="InterPro" id="IPR034660">
    <property type="entry name" value="DinB/YfiT-like"/>
</dbReference>